<proteinExistence type="inferred from homology"/>
<dbReference type="GO" id="GO:0022857">
    <property type="term" value="F:transmembrane transporter activity"/>
    <property type="evidence" value="ECO:0007669"/>
    <property type="project" value="TreeGrafter"/>
</dbReference>
<dbReference type="InterPro" id="IPR027417">
    <property type="entry name" value="P-loop_NTPase"/>
</dbReference>
<comment type="similarity">
    <text evidence="1">Belongs to the ABC transporter superfamily.</text>
</comment>
<evidence type="ECO:0000256" key="1">
    <source>
        <dbReference type="ARBA" id="ARBA00005417"/>
    </source>
</evidence>
<dbReference type="Proteomes" id="UP000600101">
    <property type="component" value="Unassembled WGS sequence"/>
</dbReference>
<dbReference type="PANTHER" id="PTHR24220:SF689">
    <property type="entry name" value="LIPOPROTEIN-RELEASING SYSTEM ATP-BINDING PROTEIN LOLD"/>
    <property type="match status" value="1"/>
</dbReference>
<evidence type="ECO:0000259" key="4">
    <source>
        <dbReference type="PROSITE" id="PS50893"/>
    </source>
</evidence>
<dbReference type="InterPro" id="IPR003593">
    <property type="entry name" value="AAA+_ATPase"/>
</dbReference>
<dbReference type="GO" id="GO:0044874">
    <property type="term" value="P:lipoprotein localization to outer membrane"/>
    <property type="evidence" value="ECO:0007669"/>
    <property type="project" value="TreeGrafter"/>
</dbReference>
<dbReference type="PROSITE" id="PS50893">
    <property type="entry name" value="ABC_TRANSPORTER_2"/>
    <property type="match status" value="1"/>
</dbReference>
<feature type="domain" description="ABC transporter" evidence="4">
    <location>
        <begin position="11"/>
        <end position="248"/>
    </location>
</feature>
<dbReference type="SUPFAM" id="SSF52540">
    <property type="entry name" value="P-loop containing nucleoside triphosphate hydrolases"/>
    <property type="match status" value="1"/>
</dbReference>
<dbReference type="Pfam" id="PF00005">
    <property type="entry name" value="ABC_tran"/>
    <property type="match status" value="1"/>
</dbReference>
<dbReference type="AlphaFoldDB" id="A0A9X0R135"/>
<name>A0A9X0R135_9PROT</name>
<dbReference type="RefSeq" id="WP_186772481.1">
    <property type="nucleotide sequence ID" value="NZ_JACOMF010000033.1"/>
</dbReference>
<evidence type="ECO:0000313" key="5">
    <source>
        <dbReference type="EMBL" id="MBC4017729.1"/>
    </source>
</evidence>
<dbReference type="GO" id="GO:0089705">
    <property type="term" value="P:protein localization to outer membrane"/>
    <property type="evidence" value="ECO:0007669"/>
    <property type="project" value="TreeGrafter"/>
</dbReference>
<dbReference type="InterPro" id="IPR003439">
    <property type="entry name" value="ABC_transporter-like_ATP-bd"/>
</dbReference>
<keyword evidence="6" id="KW-1185">Reference proteome</keyword>
<keyword evidence="2" id="KW-0547">Nucleotide-binding</keyword>
<accession>A0A9X0R135</accession>
<dbReference type="EMBL" id="JACOMF010000033">
    <property type="protein sequence ID" value="MBC4017729.1"/>
    <property type="molecule type" value="Genomic_DNA"/>
</dbReference>
<dbReference type="PROSITE" id="PS00211">
    <property type="entry name" value="ABC_TRANSPORTER_1"/>
    <property type="match status" value="1"/>
</dbReference>
<organism evidence="5 6">
    <name type="scientific">Siccirubricoccus deserti</name>
    <dbReference type="NCBI Taxonomy" id="2013562"/>
    <lineage>
        <taxon>Bacteria</taxon>
        <taxon>Pseudomonadati</taxon>
        <taxon>Pseudomonadota</taxon>
        <taxon>Alphaproteobacteria</taxon>
        <taxon>Acetobacterales</taxon>
        <taxon>Roseomonadaceae</taxon>
        <taxon>Siccirubricoccus</taxon>
    </lineage>
</organism>
<dbReference type="InterPro" id="IPR015854">
    <property type="entry name" value="ABC_transpr_LolD-like"/>
</dbReference>
<dbReference type="GO" id="GO:0016887">
    <property type="term" value="F:ATP hydrolysis activity"/>
    <property type="evidence" value="ECO:0007669"/>
    <property type="project" value="InterPro"/>
</dbReference>
<sequence length="249" mass="25532">MPGSEELARLLEVRGLERRLGSGAGGFRITVPEFTLSAGDRVAVVGPSGAGKSTFLAILALALRPDRAAALLLRRGLGGPLVDAGRLWGRGDEAGLAALRAGAIGYVPQTAGLLPFLTLRRNIQLTQELAGRPDPGLVEALAARLEIGGALDRLPGQVSVGQRQRAAVARALAHRPAVVLADEPTASVHPSQADEVLRLLRDTAEAGAAVLLSTHDLPRAAAAGLALLGCVPEEGTEPASVLRPLPAAA</sequence>
<protein>
    <submittedName>
        <fullName evidence="5">ATP-binding cassette domain-containing protein</fullName>
    </submittedName>
</protein>
<keyword evidence="3 5" id="KW-0067">ATP-binding</keyword>
<evidence type="ECO:0000313" key="6">
    <source>
        <dbReference type="Proteomes" id="UP000600101"/>
    </source>
</evidence>
<dbReference type="SMART" id="SM00382">
    <property type="entry name" value="AAA"/>
    <property type="match status" value="1"/>
</dbReference>
<evidence type="ECO:0000256" key="3">
    <source>
        <dbReference type="ARBA" id="ARBA00022840"/>
    </source>
</evidence>
<dbReference type="PANTHER" id="PTHR24220">
    <property type="entry name" value="IMPORT ATP-BINDING PROTEIN"/>
    <property type="match status" value="1"/>
</dbReference>
<dbReference type="InterPro" id="IPR017871">
    <property type="entry name" value="ABC_transporter-like_CS"/>
</dbReference>
<dbReference type="GO" id="GO:0005886">
    <property type="term" value="C:plasma membrane"/>
    <property type="evidence" value="ECO:0007669"/>
    <property type="project" value="TreeGrafter"/>
</dbReference>
<reference evidence="5" key="1">
    <citation type="submission" date="2020-08" db="EMBL/GenBank/DDBJ databases">
        <authorList>
            <person name="Hu Y."/>
            <person name="Nguyen S.V."/>
            <person name="Li F."/>
            <person name="Fanning S."/>
        </authorList>
    </citation>
    <scope>NUCLEOTIDE SEQUENCE</scope>
    <source>
        <strain evidence="5">SYSU D8009</strain>
    </source>
</reference>
<dbReference type="Gene3D" id="3.40.50.300">
    <property type="entry name" value="P-loop containing nucleotide triphosphate hydrolases"/>
    <property type="match status" value="1"/>
</dbReference>
<dbReference type="GO" id="GO:0005524">
    <property type="term" value="F:ATP binding"/>
    <property type="evidence" value="ECO:0007669"/>
    <property type="project" value="UniProtKB-KW"/>
</dbReference>
<comment type="caution">
    <text evidence="5">The sequence shown here is derived from an EMBL/GenBank/DDBJ whole genome shotgun (WGS) entry which is preliminary data.</text>
</comment>
<gene>
    <name evidence="5" type="ORF">H7965_20705</name>
</gene>
<evidence type="ECO:0000256" key="2">
    <source>
        <dbReference type="ARBA" id="ARBA00022741"/>
    </source>
</evidence>